<keyword evidence="1 4" id="KW-0547">Nucleotide-binding</keyword>
<evidence type="ECO:0000259" key="7">
    <source>
        <dbReference type="PROSITE" id="PS51192"/>
    </source>
</evidence>
<evidence type="ECO:0000256" key="4">
    <source>
        <dbReference type="RuleBase" id="RU365068"/>
    </source>
</evidence>
<keyword evidence="5" id="KW-0175">Coiled coil</keyword>
<dbReference type="Proteomes" id="UP001396334">
    <property type="component" value="Unassembled WGS sequence"/>
</dbReference>
<keyword evidence="4" id="KW-0694">RNA-binding</keyword>
<dbReference type="InterPro" id="IPR014001">
    <property type="entry name" value="Helicase_ATP-bd"/>
</dbReference>
<protein>
    <recommendedName>
        <fullName evidence="4">ATP-dependent RNA helicase</fullName>
        <ecNumber evidence="4">3.6.4.13</ecNumber>
    </recommendedName>
</protein>
<feature type="compositionally biased region" description="Basic and acidic residues" evidence="6">
    <location>
        <begin position="251"/>
        <end position="265"/>
    </location>
</feature>
<evidence type="ECO:0000313" key="9">
    <source>
        <dbReference type="Proteomes" id="UP001396334"/>
    </source>
</evidence>
<name>A0ABR2NLP0_9ROSI</name>
<comment type="caution">
    <text evidence="8">The sequence shown here is derived from an EMBL/GenBank/DDBJ whole genome shotgun (WGS) entry which is preliminary data.</text>
</comment>
<dbReference type="Pfam" id="PF00270">
    <property type="entry name" value="DEAD"/>
    <property type="match status" value="1"/>
</dbReference>
<dbReference type="InterPro" id="IPR011545">
    <property type="entry name" value="DEAD/DEAH_box_helicase_dom"/>
</dbReference>
<evidence type="ECO:0000256" key="6">
    <source>
        <dbReference type="SAM" id="MobiDB-lite"/>
    </source>
</evidence>
<comment type="catalytic activity">
    <reaction evidence="4">
        <text>ATP + H2O = ADP + phosphate + H(+)</text>
        <dbReference type="Rhea" id="RHEA:13065"/>
        <dbReference type="ChEBI" id="CHEBI:15377"/>
        <dbReference type="ChEBI" id="CHEBI:15378"/>
        <dbReference type="ChEBI" id="CHEBI:30616"/>
        <dbReference type="ChEBI" id="CHEBI:43474"/>
        <dbReference type="ChEBI" id="CHEBI:456216"/>
        <dbReference type="EC" id="3.6.4.13"/>
    </reaction>
</comment>
<accession>A0ABR2NLP0</accession>
<keyword evidence="9" id="KW-1185">Reference proteome</keyword>
<evidence type="ECO:0000256" key="3">
    <source>
        <dbReference type="ARBA" id="ARBA00022840"/>
    </source>
</evidence>
<dbReference type="EMBL" id="JBBPBN010000125">
    <property type="protein sequence ID" value="KAK8976983.1"/>
    <property type="molecule type" value="Genomic_DNA"/>
</dbReference>
<proteinExistence type="inferred from homology"/>
<evidence type="ECO:0000256" key="2">
    <source>
        <dbReference type="ARBA" id="ARBA00022801"/>
    </source>
</evidence>
<evidence type="ECO:0000256" key="5">
    <source>
        <dbReference type="SAM" id="Coils"/>
    </source>
</evidence>
<evidence type="ECO:0000313" key="8">
    <source>
        <dbReference type="EMBL" id="KAK8976983.1"/>
    </source>
</evidence>
<evidence type="ECO:0000256" key="1">
    <source>
        <dbReference type="ARBA" id="ARBA00022741"/>
    </source>
</evidence>
<organism evidence="8 9">
    <name type="scientific">Hibiscus sabdariffa</name>
    <name type="common">roselle</name>
    <dbReference type="NCBI Taxonomy" id="183260"/>
    <lineage>
        <taxon>Eukaryota</taxon>
        <taxon>Viridiplantae</taxon>
        <taxon>Streptophyta</taxon>
        <taxon>Embryophyta</taxon>
        <taxon>Tracheophyta</taxon>
        <taxon>Spermatophyta</taxon>
        <taxon>Magnoliopsida</taxon>
        <taxon>eudicotyledons</taxon>
        <taxon>Gunneridae</taxon>
        <taxon>Pentapetalae</taxon>
        <taxon>rosids</taxon>
        <taxon>malvids</taxon>
        <taxon>Malvales</taxon>
        <taxon>Malvaceae</taxon>
        <taxon>Malvoideae</taxon>
        <taxon>Hibiscus</taxon>
    </lineage>
</organism>
<dbReference type="PROSITE" id="PS51192">
    <property type="entry name" value="HELICASE_ATP_BIND_1"/>
    <property type="match status" value="1"/>
</dbReference>
<feature type="compositionally biased region" description="Polar residues" evidence="6">
    <location>
        <begin position="204"/>
        <end position="218"/>
    </location>
</feature>
<feature type="domain" description="Helicase ATP-binding" evidence="7">
    <location>
        <begin position="3"/>
        <end position="194"/>
    </location>
</feature>
<feature type="region of interest" description="Disordered" evidence="6">
    <location>
        <begin position="204"/>
        <end position="265"/>
    </location>
</feature>
<dbReference type="InterPro" id="IPR027417">
    <property type="entry name" value="P-loop_NTPase"/>
</dbReference>
<comment type="function">
    <text evidence="4">RNA helicase.</text>
</comment>
<sequence length="371" mass="40226">MSITPCSWTSFRIVNAETGLGKTIAYLAPIIHQLQGLNTGIDRSHGTFALVLVPTRELCMQLYAILQKLSSSFIGIVPGYVMDGENRTKARSRLRKGITILIATPGSLLDILKDTSFVYTNLRWIDFDEADRILELGFGKDIEEILNLLGSGAGKSVGMGNPSESQRQNLLLSATLNEQVNHLAKISLENPLMIGLDNVKMQPGSSVHQTGSLGSNLDENLDHSNKLGGWKRPAGESSPSPSPAKKVKAGGSKDEPAFGAGDDEKIATPTATKGIKISLGHSTESSVAVPASQKTAVVPAPPPSHVCKFCCYCVEELFRAGETKKEMEVVRKEKEELQTKLVAEQELRIAYGKAKYTDIAYQLLECQLKET</sequence>
<comment type="domain">
    <text evidence="4">The Q motif is unique to and characteristic of the DEAD box family of RNA helicases and controls ATP binding and hydrolysis.</text>
</comment>
<dbReference type="EC" id="3.6.4.13" evidence="4"/>
<feature type="coiled-coil region" evidence="5">
    <location>
        <begin position="320"/>
        <end position="347"/>
    </location>
</feature>
<reference evidence="8 9" key="1">
    <citation type="journal article" date="2024" name="G3 (Bethesda)">
        <title>Genome assembly of Hibiscus sabdariffa L. provides insights into metabolisms of medicinal natural products.</title>
        <authorList>
            <person name="Kim T."/>
        </authorList>
    </citation>
    <scope>NUCLEOTIDE SEQUENCE [LARGE SCALE GENOMIC DNA]</scope>
    <source>
        <strain evidence="8">TK-2024</strain>
        <tissue evidence="8">Old leaves</tissue>
    </source>
</reference>
<keyword evidence="4" id="KW-0347">Helicase</keyword>
<gene>
    <name evidence="8" type="ORF">V6N11_019657</name>
</gene>
<keyword evidence="3 4" id="KW-0067">ATP-binding</keyword>
<dbReference type="PANTHER" id="PTHR24031">
    <property type="entry name" value="RNA HELICASE"/>
    <property type="match status" value="1"/>
</dbReference>
<dbReference type="SMART" id="SM00487">
    <property type="entry name" value="DEXDc"/>
    <property type="match status" value="1"/>
</dbReference>
<dbReference type="Gene3D" id="3.40.50.300">
    <property type="entry name" value="P-loop containing nucleotide triphosphate hydrolases"/>
    <property type="match status" value="1"/>
</dbReference>
<keyword evidence="2 4" id="KW-0378">Hydrolase</keyword>
<dbReference type="SUPFAM" id="SSF52540">
    <property type="entry name" value="P-loop containing nucleoside triphosphate hydrolases"/>
    <property type="match status" value="1"/>
</dbReference>
<comment type="similarity">
    <text evidence="4">Belongs to the DEAD box helicase family.</text>
</comment>